<keyword evidence="9" id="KW-1185">Reference proteome</keyword>
<dbReference type="GO" id="GO:0051082">
    <property type="term" value="F:unfolded protein binding"/>
    <property type="evidence" value="ECO:0007669"/>
    <property type="project" value="InterPro"/>
</dbReference>
<keyword evidence="4 6" id="KW-0811">Translocation</keyword>
<dbReference type="GO" id="GO:0051262">
    <property type="term" value="P:protein tetramerization"/>
    <property type="evidence" value="ECO:0007669"/>
    <property type="project" value="InterPro"/>
</dbReference>
<dbReference type="NCBIfam" id="TIGR00809">
    <property type="entry name" value="secB"/>
    <property type="match status" value="1"/>
</dbReference>
<dbReference type="Gene3D" id="3.10.420.10">
    <property type="entry name" value="SecB-like"/>
    <property type="match status" value="1"/>
</dbReference>
<evidence type="ECO:0000256" key="4">
    <source>
        <dbReference type="ARBA" id="ARBA00023010"/>
    </source>
</evidence>
<dbReference type="GO" id="GO:0005737">
    <property type="term" value="C:cytoplasm"/>
    <property type="evidence" value="ECO:0007669"/>
    <property type="project" value="UniProtKB-SubCell"/>
</dbReference>
<dbReference type="Pfam" id="PF02556">
    <property type="entry name" value="SecB"/>
    <property type="match status" value="1"/>
</dbReference>
<evidence type="ECO:0000313" key="9">
    <source>
        <dbReference type="Proteomes" id="UP000075653"/>
    </source>
</evidence>
<dbReference type="GO" id="GO:0006457">
    <property type="term" value="P:protein folding"/>
    <property type="evidence" value="ECO:0007669"/>
    <property type="project" value="UniProtKB-UniRule"/>
</dbReference>
<accession>A0A149W0P4</accession>
<dbReference type="PATRIC" id="fig|1789004.3.peg.403"/>
<dbReference type="RefSeq" id="WP_031597517.1">
    <property type="nucleotide sequence ID" value="NZ_CP053675.1"/>
</dbReference>
<keyword evidence="5 6" id="KW-0143">Chaperone</keyword>
<dbReference type="InterPro" id="IPR035958">
    <property type="entry name" value="SecB-like_sf"/>
</dbReference>
<keyword evidence="6" id="KW-0963">Cytoplasm</keyword>
<keyword evidence="2 6" id="KW-0813">Transport</keyword>
<evidence type="ECO:0000256" key="2">
    <source>
        <dbReference type="ARBA" id="ARBA00022448"/>
    </source>
</evidence>
<dbReference type="PANTHER" id="PTHR36918">
    <property type="match status" value="1"/>
</dbReference>
<gene>
    <name evidence="6 7" type="primary">secB</name>
    <name evidence="7" type="ORF">FEMY_04040</name>
    <name evidence="8" type="ORF">JZL65_13365</name>
</gene>
<dbReference type="SUPFAM" id="SSF54611">
    <property type="entry name" value="SecB-like"/>
    <property type="match status" value="1"/>
</dbReference>
<reference evidence="7 9" key="1">
    <citation type="submission" date="2016-01" db="EMBL/GenBank/DDBJ databases">
        <title>Genome sequence of the acidophilic iron oxidising Ferrovum strain Z-31.</title>
        <authorList>
            <person name="Poehlein A."/>
            <person name="Ullrich S.R."/>
            <person name="Schloemann M."/>
            <person name="Muehling M."/>
            <person name="Daniel R."/>
        </authorList>
    </citation>
    <scope>NUCLEOTIDE SEQUENCE [LARGE SCALE GENOMIC DNA]</scope>
    <source>
        <strain evidence="7 9">Z-31</strain>
    </source>
</reference>
<dbReference type="InterPro" id="IPR003708">
    <property type="entry name" value="SecB"/>
</dbReference>
<dbReference type="EMBL" id="CP071137">
    <property type="protein sequence ID" value="QWY77428.1"/>
    <property type="molecule type" value="Genomic_DNA"/>
</dbReference>
<evidence type="ECO:0000256" key="6">
    <source>
        <dbReference type="HAMAP-Rule" id="MF_00821"/>
    </source>
</evidence>
<comment type="function">
    <text evidence="6">One of the proteins required for the normal export of preproteins out of the cell cytoplasm. It is a molecular chaperone that binds to a subset of precursor proteins, maintaining them in a translocation-competent state. It also specifically binds to its receptor SecA.</text>
</comment>
<dbReference type="OrthoDB" id="9795145at2"/>
<dbReference type="GO" id="GO:0015031">
    <property type="term" value="P:protein transport"/>
    <property type="evidence" value="ECO:0007669"/>
    <property type="project" value="UniProtKB-UniRule"/>
</dbReference>
<dbReference type="EMBL" id="LRRD01000006">
    <property type="protein sequence ID" value="KXW59042.1"/>
    <property type="molecule type" value="Genomic_DNA"/>
</dbReference>
<evidence type="ECO:0000313" key="8">
    <source>
        <dbReference type="EMBL" id="QWY77428.1"/>
    </source>
</evidence>
<evidence type="ECO:0000313" key="7">
    <source>
        <dbReference type="EMBL" id="KXW59042.1"/>
    </source>
</evidence>
<comment type="similarity">
    <text evidence="1 6">Belongs to the SecB family.</text>
</comment>
<evidence type="ECO:0000256" key="5">
    <source>
        <dbReference type="ARBA" id="ARBA00023186"/>
    </source>
</evidence>
<dbReference type="AlphaFoldDB" id="A0A8F3DV15"/>
<comment type="subunit">
    <text evidence="6">Homotetramer, a dimer of dimers. One homotetramer interacts with 1 SecA dimer.</text>
</comment>
<dbReference type="PANTHER" id="PTHR36918:SF1">
    <property type="entry name" value="PROTEIN-EXPORT PROTEIN SECB"/>
    <property type="match status" value="1"/>
</dbReference>
<reference evidence="8" key="2">
    <citation type="submission" date="2021-02" db="EMBL/GenBank/DDBJ databases">
        <title>Comparative genomics of Ferrovum myxofaciens strains, predominant extremophile bacteria forming large biofilm stalactites in acid mine ecosystems.</title>
        <authorList>
            <person name="Burkartova K."/>
            <person name="Ridl J."/>
            <person name="Pajer P."/>
            <person name="Falteisek L."/>
        </authorList>
    </citation>
    <scope>NUCLEOTIDE SEQUENCE</scope>
    <source>
        <strain evidence="8">MI1III</strain>
    </source>
</reference>
<dbReference type="NCBIfam" id="NF004394">
    <property type="entry name" value="PRK05751.1-5"/>
    <property type="match status" value="1"/>
</dbReference>
<evidence type="ECO:0000256" key="1">
    <source>
        <dbReference type="ARBA" id="ARBA00009990"/>
    </source>
</evidence>
<name>A0A8F3DV15_9PROT</name>
<keyword evidence="3 6" id="KW-0653">Protein transport</keyword>
<organism evidence="7 9">
    <name type="scientific">Ferrovum myxofaciens</name>
    <dbReference type="NCBI Taxonomy" id="416213"/>
    <lineage>
        <taxon>Bacteria</taxon>
        <taxon>Pseudomonadati</taxon>
        <taxon>Pseudomonadota</taxon>
        <taxon>Betaproteobacteria</taxon>
        <taxon>Ferrovales</taxon>
        <taxon>Ferrovaceae</taxon>
        <taxon>Ferrovum</taxon>
    </lineage>
</organism>
<accession>A0A8F3DV15</accession>
<dbReference type="HAMAP" id="MF_00821">
    <property type="entry name" value="SecB"/>
    <property type="match status" value="1"/>
</dbReference>
<dbReference type="Proteomes" id="UP000075653">
    <property type="component" value="Unassembled WGS sequence"/>
</dbReference>
<dbReference type="GeneID" id="301710816"/>
<sequence length="154" mass="17332">MTQNGQTNTPMFSIEKIYLQDSSLEMPLAPKIFLERETPQIEIQLTNDNQSIEEGLYQCTVTVTVTAKITDKTLFLVEAKQAGIFRILNIPAEDMPILMNVTCPNILFPYVREVVSDLSTRAGFPPVILNPVNFEVLYHQQIQQNAMPASSTVQ</sequence>
<protein>
    <recommendedName>
        <fullName evidence="6">Protein-export protein SecB</fullName>
    </recommendedName>
</protein>
<comment type="subcellular location">
    <subcellularLocation>
        <location evidence="6">Cytoplasm</location>
    </subcellularLocation>
</comment>
<evidence type="ECO:0000256" key="3">
    <source>
        <dbReference type="ARBA" id="ARBA00022927"/>
    </source>
</evidence>
<proteinExistence type="inferred from homology"/>
<dbReference type="PRINTS" id="PR01594">
    <property type="entry name" value="SECBCHAPRONE"/>
</dbReference>
<dbReference type="Proteomes" id="UP000683551">
    <property type="component" value="Chromosome"/>
</dbReference>